<name>A0A328D862_9ASTE</name>
<protein>
    <submittedName>
        <fullName evidence="1">Uncharacterized protein</fullName>
    </submittedName>
</protein>
<reference evidence="1 2" key="1">
    <citation type="submission" date="2018-06" db="EMBL/GenBank/DDBJ databases">
        <title>The Genome of Cuscuta australis (Dodder) Provides Insight into the Evolution of Plant Parasitism.</title>
        <authorList>
            <person name="Liu H."/>
        </authorList>
    </citation>
    <scope>NUCLEOTIDE SEQUENCE [LARGE SCALE GENOMIC DNA]</scope>
    <source>
        <strain evidence="2">cv. Yunnan</strain>
        <tissue evidence="1">Vines</tissue>
    </source>
</reference>
<accession>A0A328D862</accession>
<sequence length="73" mass="8213">MIGNCKSWGVVVTTFHALEGVFLEILKKINCFVLEKARVKEFRNEALTTVKTEEGSIECSEELVKQLAQLQAL</sequence>
<dbReference type="Proteomes" id="UP000249390">
    <property type="component" value="Unassembled WGS sequence"/>
</dbReference>
<organism evidence="1 2">
    <name type="scientific">Cuscuta australis</name>
    <dbReference type="NCBI Taxonomy" id="267555"/>
    <lineage>
        <taxon>Eukaryota</taxon>
        <taxon>Viridiplantae</taxon>
        <taxon>Streptophyta</taxon>
        <taxon>Embryophyta</taxon>
        <taxon>Tracheophyta</taxon>
        <taxon>Spermatophyta</taxon>
        <taxon>Magnoliopsida</taxon>
        <taxon>eudicotyledons</taxon>
        <taxon>Gunneridae</taxon>
        <taxon>Pentapetalae</taxon>
        <taxon>asterids</taxon>
        <taxon>lamiids</taxon>
        <taxon>Solanales</taxon>
        <taxon>Convolvulaceae</taxon>
        <taxon>Cuscuteae</taxon>
        <taxon>Cuscuta</taxon>
        <taxon>Cuscuta subgen. Grammica</taxon>
        <taxon>Cuscuta sect. Cleistogrammica</taxon>
    </lineage>
</organism>
<comment type="caution">
    <text evidence="1">The sequence shown here is derived from an EMBL/GenBank/DDBJ whole genome shotgun (WGS) entry which is preliminary data.</text>
</comment>
<evidence type="ECO:0000313" key="2">
    <source>
        <dbReference type="Proteomes" id="UP000249390"/>
    </source>
</evidence>
<evidence type="ECO:0000313" key="1">
    <source>
        <dbReference type="EMBL" id="RAL40153.1"/>
    </source>
</evidence>
<dbReference type="EMBL" id="NQVE01000195">
    <property type="protein sequence ID" value="RAL40153.1"/>
    <property type="molecule type" value="Genomic_DNA"/>
</dbReference>
<proteinExistence type="predicted"/>
<dbReference type="AlphaFoldDB" id="A0A328D862"/>
<keyword evidence="2" id="KW-1185">Reference proteome</keyword>
<gene>
    <name evidence="1" type="ORF">DM860_008293</name>
</gene>